<protein>
    <submittedName>
        <fullName evidence="5">ABC transporter ATP-binding protein</fullName>
    </submittedName>
</protein>
<dbReference type="SMART" id="SM00382">
    <property type="entry name" value="AAA"/>
    <property type="match status" value="1"/>
</dbReference>
<name>A0A1E5L4K5_9FIRM</name>
<dbReference type="InterPro" id="IPR027417">
    <property type="entry name" value="P-loop_NTPase"/>
</dbReference>
<dbReference type="PANTHER" id="PTHR24220">
    <property type="entry name" value="IMPORT ATP-BINDING PROTEIN"/>
    <property type="match status" value="1"/>
</dbReference>
<dbReference type="PROSITE" id="PS50893">
    <property type="entry name" value="ABC_TRANSPORTER_2"/>
    <property type="match status" value="1"/>
</dbReference>
<comment type="caution">
    <text evidence="5">The sequence shown here is derived from an EMBL/GenBank/DDBJ whole genome shotgun (WGS) entry which is preliminary data.</text>
</comment>
<dbReference type="CDD" id="cd03255">
    <property type="entry name" value="ABC_MJ0796_LolCDE_FtsE"/>
    <property type="match status" value="1"/>
</dbReference>
<dbReference type="SUPFAM" id="SSF52540">
    <property type="entry name" value="P-loop containing nucleoside triphosphate hydrolases"/>
    <property type="match status" value="1"/>
</dbReference>
<organism evidence="5 6">
    <name type="scientific">Desulfuribacillus stibiiarsenatis</name>
    <dbReference type="NCBI Taxonomy" id="1390249"/>
    <lineage>
        <taxon>Bacteria</taxon>
        <taxon>Bacillati</taxon>
        <taxon>Bacillota</taxon>
        <taxon>Desulfuribacillia</taxon>
        <taxon>Desulfuribacillales</taxon>
        <taxon>Desulfuribacillaceae</taxon>
        <taxon>Desulfuribacillus</taxon>
    </lineage>
</organism>
<dbReference type="GO" id="GO:0016887">
    <property type="term" value="F:ATP hydrolysis activity"/>
    <property type="evidence" value="ECO:0007669"/>
    <property type="project" value="InterPro"/>
</dbReference>
<dbReference type="GO" id="GO:0022857">
    <property type="term" value="F:transmembrane transporter activity"/>
    <property type="evidence" value="ECO:0007669"/>
    <property type="project" value="TreeGrafter"/>
</dbReference>
<evidence type="ECO:0000256" key="2">
    <source>
        <dbReference type="ARBA" id="ARBA00022741"/>
    </source>
</evidence>
<dbReference type="STRING" id="1390249.BHU72_05390"/>
<dbReference type="InterPro" id="IPR017871">
    <property type="entry name" value="ABC_transporter-like_CS"/>
</dbReference>
<dbReference type="Proteomes" id="UP000095255">
    <property type="component" value="Unassembled WGS sequence"/>
</dbReference>
<evidence type="ECO:0000256" key="3">
    <source>
        <dbReference type="ARBA" id="ARBA00022840"/>
    </source>
</evidence>
<proteinExistence type="predicted"/>
<dbReference type="InterPro" id="IPR003593">
    <property type="entry name" value="AAA+_ATPase"/>
</dbReference>
<dbReference type="PROSITE" id="PS00211">
    <property type="entry name" value="ABC_TRANSPORTER_1"/>
    <property type="match status" value="1"/>
</dbReference>
<dbReference type="GO" id="GO:0005886">
    <property type="term" value="C:plasma membrane"/>
    <property type="evidence" value="ECO:0007669"/>
    <property type="project" value="TreeGrafter"/>
</dbReference>
<evidence type="ECO:0000259" key="4">
    <source>
        <dbReference type="PROSITE" id="PS50893"/>
    </source>
</evidence>
<dbReference type="OrthoDB" id="9791546at2"/>
<accession>A0A1E5L4K5</accession>
<dbReference type="InterPro" id="IPR015854">
    <property type="entry name" value="ABC_transpr_LolD-like"/>
</dbReference>
<dbReference type="Gene3D" id="3.40.50.300">
    <property type="entry name" value="P-loop containing nucleotide triphosphate hydrolases"/>
    <property type="match status" value="1"/>
</dbReference>
<keyword evidence="6" id="KW-1185">Reference proteome</keyword>
<dbReference type="InterPro" id="IPR003439">
    <property type="entry name" value="ABC_transporter-like_ATP-bd"/>
</dbReference>
<dbReference type="EMBL" id="MJAT01000033">
    <property type="protein sequence ID" value="OEH85045.1"/>
    <property type="molecule type" value="Genomic_DNA"/>
</dbReference>
<evidence type="ECO:0000256" key="1">
    <source>
        <dbReference type="ARBA" id="ARBA00022448"/>
    </source>
</evidence>
<dbReference type="Pfam" id="PF00005">
    <property type="entry name" value="ABC_tran"/>
    <property type="match status" value="1"/>
</dbReference>
<keyword evidence="1" id="KW-0813">Transport</keyword>
<dbReference type="InterPro" id="IPR017911">
    <property type="entry name" value="MacB-like_ATP-bd"/>
</dbReference>
<keyword evidence="3 5" id="KW-0067">ATP-binding</keyword>
<sequence length="227" mass="25164">MDICRLQKVTKEYDAGEKVCPIKEVSLDIKAGEFVTIEGPSGTGKSTLLYVMGGLLRPTTGSVSIQGKDISNLTDAQLTTIRANQVGFIFQEANVFPTLTVLENVLFSTYLQTRKSSSKAQRERAIELLGKLGLGERLRFLPHQLSVGQRRRVAVARALVNDVSLVIADEPTNDLDIHWAEEVMKLLKDQVKNGKAVVMVTHHPQWAEAANRRFHLIDGDVREIACL</sequence>
<dbReference type="GO" id="GO:0005524">
    <property type="term" value="F:ATP binding"/>
    <property type="evidence" value="ECO:0007669"/>
    <property type="project" value="UniProtKB-KW"/>
</dbReference>
<evidence type="ECO:0000313" key="5">
    <source>
        <dbReference type="EMBL" id="OEH85045.1"/>
    </source>
</evidence>
<keyword evidence="2" id="KW-0547">Nucleotide-binding</keyword>
<reference evidence="5 6" key="1">
    <citation type="submission" date="2016-09" db="EMBL/GenBank/DDBJ databases">
        <title>Desulfuribacillus arsenicus sp. nov., an obligately anaerobic, dissimilatory arsenic- and antimonate-reducing bacterium isolated from anoxic sediments.</title>
        <authorList>
            <person name="Abin C.A."/>
            <person name="Hollibaugh J.T."/>
        </authorList>
    </citation>
    <scope>NUCLEOTIDE SEQUENCE [LARGE SCALE GENOMIC DNA]</scope>
    <source>
        <strain evidence="5 6">MLFW-2</strain>
    </source>
</reference>
<feature type="domain" description="ABC transporter" evidence="4">
    <location>
        <begin position="4"/>
        <end position="227"/>
    </location>
</feature>
<gene>
    <name evidence="5" type="ORF">BHU72_05390</name>
</gene>
<evidence type="ECO:0000313" key="6">
    <source>
        <dbReference type="Proteomes" id="UP000095255"/>
    </source>
</evidence>
<dbReference type="RefSeq" id="WP_069702372.1">
    <property type="nucleotide sequence ID" value="NZ_MJAT01000033.1"/>
</dbReference>
<dbReference type="AlphaFoldDB" id="A0A1E5L4K5"/>